<dbReference type="CDD" id="cd02245">
    <property type="entry name" value="cupin_7S_vicilin-like_C"/>
    <property type="match status" value="1"/>
</dbReference>
<evidence type="ECO:0000259" key="2">
    <source>
        <dbReference type="SMART" id="SM00835"/>
    </source>
</evidence>
<evidence type="ECO:0000256" key="1">
    <source>
        <dbReference type="SAM" id="MobiDB-lite"/>
    </source>
</evidence>
<feature type="region of interest" description="Disordered" evidence="1">
    <location>
        <begin position="138"/>
        <end position="159"/>
    </location>
</feature>
<accession>A0A7N2N2U0</accession>
<dbReference type="SUPFAM" id="SSF51182">
    <property type="entry name" value="RmlC-like cupins"/>
    <property type="match status" value="2"/>
</dbReference>
<dbReference type="Proteomes" id="UP000594261">
    <property type="component" value="Chromosome 12"/>
</dbReference>
<name>A0A7N2N2U0_QUELO</name>
<protein>
    <recommendedName>
        <fullName evidence="2">Cupin type-1 domain-containing protein</fullName>
    </recommendedName>
</protein>
<dbReference type="OMA" id="WHALIFL"/>
<dbReference type="InterPro" id="IPR006045">
    <property type="entry name" value="Cupin_1"/>
</dbReference>
<dbReference type="InterPro" id="IPR050253">
    <property type="entry name" value="Seed_Storage-Functional"/>
</dbReference>
<dbReference type="EMBL" id="LRBV02000012">
    <property type="status" value="NOT_ANNOTATED_CDS"/>
    <property type="molecule type" value="Genomic_DNA"/>
</dbReference>
<dbReference type="InterPro" id="IPR014710">
    <property type="entry name" value="RmlC-like_jellyroll"/>
</dbReference>
<keyword evidence="4" id="KW-1185">Reference proteome</keyword>
<dbReference type="Pfam" id="PF00190">
    <property type="entry name" value="Cupin_1"/>
    <property type="match status" value="1"/>
</dbReference>
<dbReference type="InParanoid" id="A0A7N2N2U0"/>
<organism evidence="3 4">
    <name type="scientific">Quercus lobata</name>
    <name type="common">Valley oak</name>
    <dbReference type="NCBI Taxonomy" id="97700"/>
    <lineage>
        <taxon>Eukaryota</taxon>
        <taxon>Viridiplantae</taxon>
        <taxon>Streptophyta</taxon>
        <taxon>Embryophyta</taxon>
        <taxon>Tracheophyta</taxon>
        <taxon>Spermatophyta</taxon>
        <taxon>Magnoliopsida</taxon>
        <taxon>eudicotyledons</taxon>
        <taxon>Gunneridae</taxon>
        <taxon>Pentapetalae</taxon>
        <taxon>rosids</taxon>
        <taxon>fabids</taxon>
        <taxon>Fagales</taxon>
        <taxon>Fagaceae</taxon>
        <taxon>Quercus</taxon>
    </lineage>
</organism>
<dbReference type="Gene3D" id="2.60.120.1450">
    <property type="match status" value="1"/>
</dbReference>
<feature type="domain" description="Cupin type-1" evidence="2">
    <location>
        <begin position="78"/>
        <end position="233"/>
    </location>
</feature>
<dbReference type="Gene3D" id="2.60.120.10">
    <property type="entry name" value="Jelly Rolls"/>
    <property type="match status" value="2"/>
</dbReference>
<reference evidence="3 4" key="1">
    <citation type="journal article" date="2016" name="G3 (Bethesda)">
        <title>First Draft Assembly and Annotation of the Genome of a California Endemic Oak Quercus lobata Nee (Fagaceae).</title>
        <authorList>
            <person name="Sork V.L."/>
            <person name="Fitz-Gibbon S.T."/>
            <person name="Puiu D."/>
            <person name="Crepeau M."/>
            <person name="Gugger P.F."/>
            <person name="Sherman R."/>
            <person name="Stevens K."/>
            <person name="Langley C.H."/>
            <person name="Pellegrini M."/>
            <person name="Salzberg S.L."/>
        </authorList>
    </citation>
    <scope>NUCLEOTIDE SEQUENCE [LARGE SCALE GENOMIC DNA]</scope>
    <source>
        <strain evidence="3 4">cv. SW786</strain>
    </source>
</reference>
<evidence type="ECO:0000313" key="3">
    <source>
        <dbReference type="EnsemblPlants" id="QL12p020921:mrna"/>
    </source>
</evidence>
<dbReference type="PANTHER" id="PTHR31189:SF13">
    <property type="entry name" value="CUPINCIN"/>
    <property type="match status" value="1"/>
</dbReference>
<dbReference type="EnsemblPlants" id="QL12p020921:mrna">
    <property type="protein sequence ID" value="QL12p020921:mrna"/>
    <property type="gene ID" value="QL12p020921"/>
</dbReference>
<dbReference type="Gramene" id="QL12p020921:mrna">
    <property type="protein sequence ID" value="QL12p020921:mrna"/>
    <property type="gene ID" value="QL12p020921"/>
</dbReference>
<proteinExistence type="predicted"/>
<evidence type="ECO:0000313" key="4">
    <source>
        <dbReference type="Proteomes" id="UP000594261"/>
    </source>
</evidence>
<dbReference type="PANTHER" id="PTHR31189">
    <property type="entry name" value="OS03G0336100 PROTEIN-RELATED"/>
    <property type="match status" value="1"/>
</dbReference>
<reference evidence="3" key="2">
    <citation type="submission" date="2021-01" db="UniProtKB">
        <authorList>
            <consortium name="EnsemblPlants"/>
        </authorList>
    </citation>
    <scope>IDENTIFICATION</scope>
</reference>
<dbReference type="SMART" id="SM00835">
    <property type="entry name" value="Cupin_1"/>
    <property type="match status" value="1"/>
</dbReference>
<sequence>MGIQWTRDEDLESFHTAFSREVLQAALKANGFQLDKLFHKQRKGSIMKASKEKIEALRQHKQGSAGIWPFGSFPSAPYNLFNKQPSKSNQYGSLYEALPNDYKQLQDPDLFVAFANITRLKVKDTSRWHALIFLPSSRSRGQRGGKGSSGPRKSSTRYRKVSGALRPGVVFVTPASHPFAVIASRNSDLKVVCFEIIAKGNIRYHLAGKGNVMNKLEKEAKELAFNSPAREVERIFNLEDGDLFFQGPKEREEEYGRAL</sequence>
<dbReference type="AlphaFoldDB" id="A0A7N2N2U0"/>
<dbReference type="InterPro" id="IPR011051">
    <property type="entry name" value="RmlC_Cupin_sf"/>
</dbReference>